<dbReference type="GeneID" id="106674019"/>
<dbReference type="KEGG" id="clec:106674019"/>
<proteinExistence type="predicted"/>
<evidence type="ECO:0000313" key="1">
    <source>
        <dbReference type="EnsemblMetazoa" id="XP_014261935.1"/>
    </source>
</evidence>
<accession>A0A8I6SAA1</accession>
<reference evidence="1" key="1">
    <citation type="submission" date="2022-01" db="UniProtKB">
        <authorList>
            <consortium name="EnsemblMetazoa"/>
        </authorList>
    </citation>
    <scope>IDENTIFICATION</scope>
</reference>
<organism evidence="1 2">
    <name type="scientific">Cimex lectularius</name>
    <name type="common">Bed bug</name>
    <name type="synonym">Acanthia lectularia</name>
    <dbReference type="NCBI Taxonomy" id="79782"/>
    <lineage>
        <taxon>Eukaryota</taxon>
        <taxon>Metazoa</taxon>
        <taxon>Ecdysozoa</taxon>
        <taxon>Arthropoda</taxon>
        <taxon>Hexapoda</taxon>
        <taxon>Insecta</taxon>
        <taxon>Pterygota</taxon>
        <taxon>Neoptera</taxon>
        <taxon>Paraneoptera</taxon>
        <taxon>Hemiptera</taxon>
        <taxon>Heteroptera</taxon>
        <taxon>Panheteroptera</taxon>
        <taxon>Cimicomorpha</taxon>
        <taxon>Cimicidae</taxon>
        <taxon>Cimex</taxon>
    </lineage>
</organism>
<dbReference type="RefSeq" id="XP_014261935.1">
    <property type="nucleotide sequence ID" value="XM_014406449.1"/>
</dbReference>
<name>A0A8I6SAA1_CIMLE</name>
<sequence length="123" mass="14353">MEVQQYEGGQKKSCSTVEMYDEDYYTLKLRDMAKGFGWKNPQYNIKPEKNPRQLCVHGCEVTVYTTSALTGEEYKEIRKFPNLKSKYEFDTGKHKFLIPYEAMDYVAKVAYYTLRELTGGGED</sequence>
<evidence type="ECO:0000313" key="2">
    <source>
        <dbReference type="Proteomes" id="UP000494040"/>
    </source>
</evidence>
<dbReference type="AlphaFoldDB" id="A0A8I6SAA1"/>
<dbReference type="Proteomes" id="UP000494040">
    <property type="component" value="Unassembled WGS sequence"/>
</dbReference>
<dbReference type="OrthoDB" id="10398894at2759"/>
<protein>
    <submittedName>
        <fullName evidence="1">Uncharacterized protein</fullName>
    </submittedName>
</protein>
<dbReference type="EnsemblMetazoa" id="XM_014406449.1">
    <property type="protein sequence ID" value="XP_014261935.1"/>
    <property type="gene ID" value="LOC106674019"/>
</dbReference>
<keyword evidence="2" id="KW-1185">Reference proteome</keyword>